<dbReference type="InterPro" id="IPR010852">
    <property type="entry name" value="ABATE"/>
</dbReference>
<name>A0A104DNW7_9BURK</name>
<evidence type="ECO:0000313" key="2">
    <source>
        <dbReference type="EMBL" id="KWN08695.1"/>
    </source>
</evidence>
<reference evidence="2 3" key="1">
    <citation type="submission" date="2015-11" db="EMBL/GenBank/DDBJ databases">
        <title>Expanding the genomic diversity of Burkholderia species for the development of highly accurate diagnostics.</title>
        <authorList>
            <person name="Sahl J."/>
            <person name="Keim P."/>
            <person name="Wagner D."/>
        </authorList>
    </citation>
    <scope>NUCLEOTIDE SEQUENCE [LARGE SCALE GENOMIC DNA]</scope>
    <source>
        <strain evidence="2 3">MSMB793WGS</strain>
    </source>
</reference>
<dbReference type="EMBL" id="LPLZ01000065">
    <property type="protein sequence ID" value="KWN08695.1"/>
    <property type="molecule type" value="Genomic_DNA"/>
</dbReference>
<dbReference type="PANTHER" id="PTHR35525:SF3">
    <property type="entry name" value="BLL6575 PROTEIN"/>
    <property type="match status" value="1"/>
</dbReference>
<dbReference type="Pfam" id="PF11706">
    <property type="entry name" value="zf-CGNR"/>
    <property type="match status" value="1"/>
</dbReference>
<dbReference type="InterPro" id="IPR023286">
    <property type="entry name" value="ABATE_dom_sf"/>
</dbReference>
<dbReference type="RefSeq" id="WP_059942429.1">
    <property type="nucleotide sequence ID" value="NZ_LOYT01000006.1"/>
</dbReference>
<dbReference type="AlphaFoldDB" id="A0A104DNW7"/>
<dbReference type="Proteomes" id="UP000068016">
    <property type="component" value="Unassembled WGS sequence"/>
</dbReference>
<proteinExistence type="predicted"/>
<dbReference type="InterPro" id="IPR021005">
    <property type="entry name" value="Znf_CGNR"/>
</dbReference>
<sequence>MVTRHEPARQAHAWSAADFVGGHPALDFLNTVADTGKTRDEDKLVDWAAVHAWAGKSGLLSRADLTRFMRHTRQDGADALAALHDFREDAYVALAHLTSGGGSVGTGARAVGRLAEAIRDAIGRSSLDAVDGRFAWRPDARGVSRWVDAAALGFEHLLRGDDFARVRQCGRCTWFFVDRGRGVGRRWCDMRTCGNRAKVAAFRER</sequence>
<dbReference type="Pfam" id="PF07336">
    <property type="entry name" value="ABATE"/>
    <property type="match status" value="1"/>
</dbReference>
<organism evidence="2 3">
    <name type="scientific">Burkholderia territorii</name>
    <dbReference type="NCBI Taxonomy" id="1503055"/>
    <lineage>
        <taxon>Bacteria</taxon>
        <taxon>Pseudomonadati</taxon>
        <taxon>Pseudomonadota</taxon>
        <taxon>Betaproteobacteria</taxon>
        <taxon>Burkholderiales</taxon>
        <taxon>Burkholderiaceae</taxon>
        <taxon>Burkholderia</taxon>
        <taxon>Burkholderia cepacia complex</taxon>
    </lineage>
</organism>
<dbReference type="PANTHER" id="PTHR35525">
    <property type="entry name" value="BLL6575 PROTEIN"/>
    <property type="match status" value="1"/>
</dbReference>
<evidence type="ECO:0000259" key="1">
    <source>
        <dbReference type="Pfam" id="PF11706"/>
    </source>
</evidence>
<accession>A0A104DNW7</accession>
<evidence type="ECO:0000313" key="3">
    <source>
        <dbReference type="Proteomes" id="UP000068016"/>
    </source>
</evidence>
<comment type="caution">
    <text evidence="2">The sequence shown here is derived from an EMBL/GenBank/DDBJ whole genome shotgun (WGS) entry which is preliminary data.</text>
</comment>
<feature type="domain" description="Zinc finger CGNR" evidence="1">
    <location>
        <begin position="165"/>
        <end position="205"/>
    </location>
</feature>
<gene>
    <name evidence="2" type="ORF">WT83_22885</name>
</gene>
<protein>
    <recommendedName>
        <fullName evidence="1">Zinc finger CGNR domain-containing protein</fullName>
    </recommendedName>
</protein>
<dbReference type="Gene3D" id="1.10.3300.10">
    <property type="entry name" value="Jann2411-like domain"/>
    <property type="match status" value="1"/>
</dbReference>
<dbReference type="SUPFAM" id="SSF160904">
    <property type="entry name" value="Jann2411-like"/>
    <property type="match status" value="1"/>
</dbReference>